<evidence type="ECO:0000256" key="1">
    <source>
        <dbReference type="ARBA" id="ARBA00022729"/>
    </source>
</evidence>
<evidence type="ECO:0000256" key="3">
    <source>
        <dbReference type="SAM" id="SignalP"/>
    </source>
</evidence>
<dbReference type="Pfam" id="PF01551">
    <property type="entry name" value="Peptidase_M23"/>
    <property type="match status" value="1"/>
</dbReference>
<protein>
    <recommendedName>
        <fullName evidence="7">Peptidoglycan DD-metalloendopeptidase family protein</fullName>
    </recommendedName>
</protein>
<sequence>MGLRGRCTVVVVALCVSGTATPTARADSADVAALQVAMRALGLYRATVDGITGPATRRAVTSFQRRRGLRADGVAGPLTRRALGRRGRPALGSRPIRPGAQGRDVAALQFLLRRRGFGPVGVDGGFGPNTTAAVHRFQHAAGLTIDEVAGPATLAALRRRTVVATGVGGPVAFLRPISSPITDGFGWLAGRRHTGLDFPAPTGATVRAAGRGVVSFAGWNNGGYGNLVVVKHRLGFETWYAHLSRVAVQRGQAVVGGTPVGAVGSTGHSTGPHLHFEARLFGSPVDPAPRLLTAVAASREHVTRDRPRRRLTCRPNGDARLTRDADPALAREGRCP</sequence>
<feature type="domain" description="Peptidoglycan binding-like" evidence="4">
    <location>
        <begin position="28"/>
        <end position="83"/>
    </location>
</feature>
<feature type="domain" description="M23ase beta-sheet core" evidence="5">
    <location>
        <begin position="192"/>
        <end position="287"/>
    </location>
</feature>
<feature type="chain" id="PRO_5026838270" description="Peptidoglycan DD-metalloendopeptidase family protein" evidence="3">
    <location>
        <begin position="27"/>
        <end position="336"/>
    </location>
</feature>
<feature type="compositionally biased region" description="Basic and acidic residues" evidence="2">
    <location>
        <begin position="320"/>
        <end position="336"/>
    </location>
</feature>
<reference evidence="6" key="1">
    <citation type="submission" date="2020-02" db="EMBL/GenBank/DDBJ databases">
        <authorList>
            <person name="Meier V. D."/>
        </authorList>
    </citation>
    <scope>NUCLEOTIDE SEQUENCE</scope>
    <source>
        <strain evidence="6">AVDCRST_MAG53</strain>
    </source>
</reference>
<dbReference type="EMBL" id="CADCVR010000002">
    <property type="protein sequence ID" value="CAA9472578.1"/>
    <property type="molecule type" value="Genomic_DNA"/>
</dbReference>
<dbReference type="InterPro" id="IPR036365">
    <property type="entry name" value="PGBD-like_sf"/>
</dbReference>
<evidence type="ECO:0000259" key="4">
    <source>
        <dbReference type="Pfam" id="PF01471"/>
    </source>
</evidence>
<evidence type="ECO:0000313" key="6">
    <source>
        <dbReference type="EMBL" id="CAA9472578.1"/>
    </source>
</evidence>
<dbReference type="PANTHER" id="PTHR21666:SF289">
    <property type="entry name" value="L-ALA--D-GLU ENDOPEPTIDASE"/>
    <property type="match status" value="1"/>
</dbReference>
<gene>
    <name evidence="6" type="ORF">AVDCRST_MAG53-4</name>
</gene>
<dbReference type="CDD" id="cd12797">
    <property type="entry name" value="M23_peptidase"/>
    <property type="match status" value="1"/>
</dbReference>
<proteinExistence type="predicted"/>
<feature type="region of interest" description="Disordered" evidence="2">
    <location>
        <begin position="298"/>
        <end position="336"/>
    </location>
</feature>
<feature type="domain" description="Peptidoglycan binding-like" evidence="4">
    <location>
        <begin position="102"/>
        <end position="157"/>
    </location>
</feature>
<dbReference type="InterPro" id="IPR050570">
    <property type="entry name" value="Cell_wall_metabolism_enzyme"/>
</dbReference>
<dbReference type="InterPro" id="IPR036366">
    <property type="entry name" value="PGBDSf"/>
</dbReference>
<feature type="signal peptide" evidence="3">
    <location>
        <begin position="1"/>
        <end position="26"/>
    </location>
</feature>
<dbReference type="Gene3D" id="2.70.70.10">
    <property type="entry name" value="Glucose Permease (Domain IIA)"/>
    <property type="match status" value="1"/>
</dbReference>
<dbReference type="InterPro" id="IPR016047">
    <property type="entry name" value="M23ase_b-sheet_dom"/>
</dbReference>
<evidence type="ECO:0000256" key="2">
    <source>
        <dbReference type="SAM" id="MobiDB-lite"/>
    </source>
</evidence>
<evidence type="ECO:0008006" key="7">
    <source>
        <dbReference type="Google" id="ProtNLM"/>
    </source>
</evidence>
<dbReference type="InterPro" id="IPR011055">
    <property type="entry name" value="Dup_hybrid_motif"/>
</dbReference>
<dbReference type="GO" id="GO:0004222">
    <property type="term" value="F:metalloendopeptidase activity"/>
    <property type="evidence" value="ECO:0007669"/>
    <property type="project" value="TreeGrafter"/>
</dbReference>
<dbReference type="PANTHER" id="PTHR21666">
    <property type="entry name" value="PEPTIDASE-RELATED"/>
    <property type="match status" value="1"/>
</dbReference>
<evidence type="ECO:0000259" key="5">
    <source>
        <dbReference type="Pfam" id="PF01551"/>
    </source>
</evidence>
<dbReference type="Gene3D" id="1.10.101.10">
    <property type="entry name" value="PGBD-like superfamily/PGBD"/>
    <property type="match status" value="2"/>
</dbReference>
<keyword evidence="1 3" id="KW-0732">Signal</keyword>
<accession>A0A6J4RFN0</accession>
<dbReference type="SUPFAM" id="SSF51261">
    <property type="entry name" value="Duplicated hybrid motif"/>
    <property type="match status" value="1"/>
</dbReference>
<dbReference type="Pfam" id="PF01471">
    <property type="entry name" value="PG_binding_1"/>
    <property type="match status" value="2"/>
</dbReference>
<dbReference type="SUPFAM" id="SSF47090">
    <property type="entry name" value="PGBD-like"/>
    <property type="match status" value="2"/>
</dbReference>
<dbReference type="InterPro" id="IPR002477">
    <property type="entry name" value="Peptidoglycan-bd-like"/>
</dbReference>
<dbReference type="AlphaFoldDB" id="A0A6J4RFN0"/>
<name>A0A6J4RFN0_9ACTN</name>
<organism evidence="6">
    <name type="scientific">uncultured Solirubrobacteraceae bacterium</name>
    <dbReference type="NCBI Taxonomy" id="1162706"/>
    <lineage>
        <taxon>Bacteria</taxon>
        <taxon>Bacillati</taxon>
        <taxon>Actinomycetota</taxon>
        <taxon>Thermoleophilia</taxon>
        <taxon>Solirubrobacterales</taxon>
        <taxon>Solirubrobacteraceae</taxon>
        <taxon>environmental samples</taxon>
    </lineage>
</organism>